<reference evidence="11 12" key="1">
    <citation type="journal article" date="2016" name="Nat. Commun.">
        <title>Thousands of microbial genomes shed light on interconnected biogeochemical processes in an aquifer system.</title>
        <authorList>
            <person name="Anantharaman K."/>
            <person name="Brown C.T."/>
            <person name="Hug L.A."/>
            <person name="Sharon I."/>
            <person name="Castelle C.J."/>
            <person name="Probst A.J."/>
            <person name="Thomas B.C."/>
            <person name="Singh A."/>
            <person name="Wilkins M.J."/>
            <person name="Karaoz U."/>
            <person name="Brodie E.L."/>
            <person name="Williams K.H."/>
            <person name="Hubbard S.S."/>
            <person name="Banfield J.F."/>
        </authorList>
    </citation>
    <scope>NUCLEOTIDE SEQUENCE [LARGE SCALE GENOMIC DNA]</scope>
</reference>
<dbReference type="GO" id="GO:0005886">
    <property type="term" value="C:plasma membrane"/>
    <property type="evidence" value="ECO:0007669"/>
    <property type="project" value="UniProtKB-SubCell"/>
</dbReference>
<dbReference type="GO" id="GO:0009103">
    <property type="term" value="P:lipopolysaccharide biosynthetic process"/>
    <property type="evidence" value="ECO:0007669"/>
    <property type="project" value="UniProtKB-ARBA"/>
</dbReference>
<protein>
    <submittedName>
        <fullName evidence="11">Uncharacterized protein</fullName>
    </submittedName>
</protein>
<feature type="transmembrane region" description="Helical" evidence="8">
    <location>
        <begin position="464"/>
        <end position="485"/>
    </location>
</feature>
<evidence type="ECO:0000256" key="8">
    <source>
        <dbReference type="SAM" id="Phobius"/>
    </source>
</evidence>
<feature type="transmembrane region" description="Helical" evidence="8">
    <location>
        <begin position="239"/>
        <end position="256"/>
    </location>
</feature>
<feature type="transmembrane region" description="Helical" evidence="8">
    <location>
        <begin position="427"/>
        <end position="444"/>
    </location>
</feature>
<keyword evidence="7 8" id="KW-0472">Membrane</keyword>
<proteinExistence type="predicted"/>
<keyword evidence="6 8" id="KW-1133">Transmembrane helix</keyword>
<evidence type="ECO:0000256" key="7">
    <source>
        <dbReference type="ARBA" id="ARBA00023136"/>
    </source>
</evidence>
<dbReference type="InterPro" id="IPR038731">
    <property type="entry name" value="RgtA/B/C-like"/>
</dbReference>
<feature type="transmembrane region" description="Helical" evidence="8">
    <location>
        <begin position="86"/>
        <end position="102"/>
    </location>
</feature>
<keyword evidence="5 8" id="KW-0812">Transmembrane</keyword>
<feature type="transmembrane region" description="Helical" evidence="8">
    <location>
        <begin position="401"/>
        <end position="421"/>
    </location>
</feature>
<feature type="transmembrane region" description="Helical" evidence="8">
    <location>
        <begin position="217"/>
        <end position="233"/>
    </location>
</feature>
<feature type="transmembrane region" description="Helical" evidence="8">
    <location>
        <begin position="372"/>
        <end position="392"/>
    </location>
</feature>
<accession>A0A1F4W084</accession>
<feature type="transmembrane region" description="Helical" evidence="8">
    <location>
        <begin position="263"/>
        <end position="280"/>
    </location>
</feature>
<evidence type="ECO:0000256" key="3">
    <source>
        <dbReference type="ARBA" id="ARBA00022676"/>
    </source>
</evidence>
<evidence type="ECO:0000256" key="5">
    <source>
        <dbReference type="ARBA" id="ARBA00022692"/>
    </source>
</evidence>
<feature type="transmembrane region" description="Helical" evidence="8">
    <location>
        <begin position="616"/>
        <end position="633"/>
    </location>
</feature>
<feature type="transmembrane region" description="Helical" evidence="8">
    <location>
        <begin position="777"/>
        <end position="798"/>
    </location>
</feature>
<feature type="transmembrane region" description="Helical" evidence="8">
    <location>
        <begin position="563"/>
        <end position="584"/>
    </location>
</feature>
<feature type="transmembrane region" description="Helical" evidence="8">
    <location>
        <begin position="639"/>
        <end position="656"/>
    </location>
</feature>
<feature type="transmembrane region" description="Helical" evidence="8">
    <location>
        <begin position="190"/>
        <end position="210"/>
    </location>
</feature>
<dbReference type="AlphaFoldDB" id="A0A1F4W084"/>
<dbReference type="PANTHER" id="PTHR33908">
    <property type="entry name" value="MANNOSYLTRANSFERASE YKCB-RELATED"/>
    <property type="match status" value="1"/>
</dbReference>
<feature type="domain" description="O-antigen ligase-related" evidence="9">
    <location>
        <begin position="223"/>
        <end position="378"/>
    </location>
</feature>
<dbReference type="PANTHER" id="PTHR33908:SF3">
    <property type="entry name" value="UNDECAPRENYL PHOSPHATE-ALPHA-4-AMINO-4-DEOXY-L-ARABINOSE ARABINOSYL TRANSFERASE"/>
    <property type="match status" value="1"/>
</dbReference>
<sequence length="991" mass="114307">MIEIILAVLFLILCLILIKRDIRTSFYFLVFCSLLLHKEVFSIYKWDLLPVRILMFSYLLMSVWFLYQEFRQNRLRNIKAYFKDPFLIFLVVLALIRGISIINSKNLAASIFLYSFFVTVVFLCFYLFVYFKNNQLGINKIIDFFTYCAFVLSVLGFFQMLLYFKTGIIVGALWNVPNNLPRVGTTFWDVNHYAALLAAFLPILGVKLLYSKNFKEALLRVAMIISMTASLFLTSSRTAWIMAFVSLLGFICILLVRKFGFRSILGVIICLILICVPLVREYNIKSSPFRAEIKQFFHYRLDSFASHIMLLTGTYQVFEKYPIIGGGYGSFFEHFSTTSIAPTFFGRDPAALNTRVPAHTIWGELMAETGSLGLIAFIGLTGVLIGVLIFAVSKASTRQELLTVTAMLATLMGWLIAGVFYSYNAEFFWIILILYYLYGLNIVARNYSYMDILRFFVTSKKFYALLIGILGLVLIFVGLGTNHLIPWDEAIYAKIAKNMVISGDYISQTWKEGIVWYEKPPLYMWLMALFMNIGGFTSLMARLPSALFGLGTVYITYLFGKKLFGKTVGFLSGLALLTNIHFLYYSRASMLDVTSTFFILASIYAYYLAYEVKSRSIIRFLIIGMLIGTSAMVKGVVGLFPLGVLAIFELVTALYNKSFHVKRVLLSWIVMLVGILLISLPWHWVMFNKYGVAFLGNYFGYHVWDRATAAIEDKGRPFWWYLIVMKVSMRLWFLAFLPGLVIFARELWKKSAKHLLLVVWFVLVFSLFSLAKSKLAWYVIPMYPATSIIAALFLSEFFNFIYSLVIKKHYFVAKSLFMFGVLCVSLFYLFSIRELAYTSDLTGSQSRLMQLKNQKFGVDQKLFADRIELPLVLFYNEGPYEILDFNPDRDGQLPFPTYKERTVLLTKKGRFGQKVSGFTYEPVVVQEDGDWVLWYFESPYEQDKDRASYLRKEQARLQELVLSGDKSYFQQYQDVAKELFEIDLRITESRN</sequence>
<keyword evidence="4" id="KW-0808">Transferase</keyword>
<feature type="transmembrane region" description="Helical" evidence="8">
    <location>
        <begin position="718"/>
        <end position="743"/>
    </location>
</feature>
<feature type="domain" description="Glycosyltransferase RgtA/B/C/D-like" evidence="10">
    <location>
        <begin position="519"/>
        <end position="682"/>
    </location>
</feature>
<evidence type="ECO:0000313" key="11">
    <source>
        <dbReference type="EMBL" id="OGC62824.1"/>
    </source>
</evidence>
<feature type="transmembrane region" description="Helical" evidence="8">
    <location>
        <begin position="44"/>
        <end position="66"/>
    </location>
</feature>
<evidence type="ECO:0000256" key="6">
    <source>
        <dbReference type="ARBA" id="ARBA00022989"/>
    </source>
</evidence>
<organism evidence="11 12">
    <name type="scientific">candidate division WWE3 bacterium RIFOXYA2_FULL_46_9</name>
    <dbReference type="NCBI Taxonomy" id="1802636"/>
    <lineage>
        <taxon>Bacteria</taxon>
        <taxon>Katanobacteria</taxon>
    </lineage>
</organism>
<feature type="transmembrane region" description="Helical" evidence="8">
    <location>
        <begin position="108"/>
        <end position="129"/>
    </location>
</feature>
<evidence type="ECO:0000256" key="4">
    <source>
        <dbReference type="ARBA" id="ARBA00022679"/>
    </source>
</evidence>
<dbReference type="EMBL" id="MEVT01000012">
    <property type="protein sequence ID" value="OGC62824.1"/>
    <property type="molecule type" value="Genomic_DNA"/>
</dbReference>
<dbReference type="Pfam" id="PF04932">
    <property type="entry name" value="Wzy_C"/>
    <property type="match status" value="1"/>
</dbReference>
<feature type="transmembrane region" description="Helical" evidence="8">
    <location>
        <begin position="590"/>
        <end position="609"/>
    </location>
</feature>
<feature type="transmembrane region" description="Helical" evidence="8">
    <location>
        <begin position="522"/>
        <end position="543"/>
    </location>
</feature>
<feature type="transmembrane region" description="Helical" evidence="8">
    <location>
        <begin position="141"/>
        <end position="164"/>
    </location>
</feature>
<evidence type="ECO:0000256" key="1">
    <source>
        <dbReference type="ARBA" id="ARBA00004651"/>
    </source>
</evidence>
<gene>
    <name evidence="11" type="ORF">A2264_04115</name>
</gene>
<dbReference type="Proteomes" id="UP000176614">
    <property type="component" value="Unassembled WGS sequence"/>
</dbReference>
<dbReference type="GO" id="GO:0016763">
    <property type="term" value="F:pentosyltransferase activity"/>
    <property type="evidence" value="ECO:0007669"/>
    <property type="project" value="TreeGrafter"/>
</dbReference>
<comment type="caution">
    <text evidence="11">The sequence shown here is derived from an EMBL/GenBank/DDBJ whole genome shotgun (WGS) entry which is preliminary data.</text>
</comment>
<dbReference type="GO" id="GO:0010041">
    <property type="term" value="P:response to iron(III) ion"/>
    <property type="evidence" value="ECO:0007669"/>
    <property type="project" value="TreeGrafter"/>
</dbReference>
<evidence type="ECO:0000259" key="9">
    <source>
        <dbReference type="Pfam" id="PF04932"/>
    </source>
</evidence>
<evidence type="ECO:0000256" key="2">
    <source>
        <dbReference type="ARBA" id="ARBA00022475"/>
    </source>
</evidence>
<feature type="transmembrane region" description="Helical" evidence="8">
    <location>
        <begin position="755"/>
        <end position="771"/>
    </location>
</feature>
<feature type="transmembrane region" description="Helical" evidence="8">
    <location>
        <begin position="810"/>
        <end position="830"/>
    </location>
</feature>
<evidence type="ECO:0000313" key="12">
    <source>
        <dbReference type="Proteomes" id="UP000176614"/>
    </source>
</evidence>
<keyword evidence="2" id="KW-1003">Cell membrane</keyword>
<name>A0A1F4W084_UNCKA</name>
<dbReference type="Pfam" id="PF13231">
    <property type="entry name" value="PMT_2"/>
    <property type="match status" value="1"/>
</dbReference>
<keyword evidence="3" id="KW-0328">Glycosyltransferase</keyword>
<dbReference type="InterPro" id="IPR050297">
    <property type="entry name" value="LipidA_mod_glycosyltrf_83"/>
</dbReference>
<evidence type="ECO:0000259" key="10">
    <source>
        <dbReference type="Pfam" id="PF13231"/>
    </source>
</evidence>
<comment type="subcellular location">
    <subcellularLocation>
        <location evidence="1">Cell membrane</location>
        <topology evidence="1">Multi-pass membrane protein</topology>
    </subcellularLocation>
</comment>
<dbReference type="InterPro" id="IPR007016">
    <property type="entry name" value="O-antigen_ligase-rel_domated"/>
</dbReference>
<feature type="transmembrane region" description="Helical" evidence="8">
    <location>
        <begin position="665"/>
        <end position="685"/>
    </location>
</feature>